<name>A0A089QEE9_9LACO</name>
<accession>A0A089QEE9</accession>
<geneLocation type="plasmid" evidence="2 3">
    <name>pMP1046A</name>
</geneLocation>
<feature type="transmembrane region" description="Helical" evidence="1">
    <location>
        <begin position="48"/>
        <end position="67"/>
    </location>
</feature>
<gene>
    <name evidence="2" type="ORF">LSJ_2036c</name>
</gene>
<dbReference type="Pfam" id="PF19700">
    <property type="entry name" value="DUF6198"/>
    <property type="match status" value="1"/>
</dbReference>
<keyword evidence="1" id="KW-1133">Transmembrane helix</keyword>
<dbReference type="PANTHER" id="PTHR40078">
    <property type="entry name" value="INTEGRAL MEMBRANE PROTEIN-RELATED"/>
    <property type="match status" value="1"/>
</dbReference>
<dbReference type="KEGG" id="lsj:LSJ_2036c"/>
<evidence type="ECO:0000313" key="2">
    <source>
        <dbReference type="EMBL" id="AIR11454.1"/>
    </source>
</evidence>
<dbReference type="PANTHER" id="PTHR40078:SF1">
    <property type="entry name" value="INTEGRAL MEMBRANE PROTEIN"/>
    <property type="match status" value="1"/>
</dbReference>
<keyword evidence="1" id="KW-0812">Transmembrane</keyword>
<dbReference type="EMBL" id="CP007647">
    <property type="protein sequence ID" value="AIR11454.1"/>
    <property type="molecule type" value="Genomic_DNA"/>
</dbReference>
<keyword evidence="1" id="KW-0472">Membrane</keyword>
<evidence type="ECO:0000313" key="3">
    <source>
        <dbReference type="Proteomes" id="UP000029488"/>
    </source>
</evidence>
<keyword evidence="2" id="KW-0614">Plasmid</keyword>
<dbReference type="InterPro" id="IPR038750">
    <property type="entry name" value="YczE/YyaS-like"/>
</dbReference>
<feature type="transmembrane region" description="Helical" evidence="1">
    <location>
        <begin position="79"/>
        <end position="97"/>
    </location>
</feature>
<protein>
    <submittedName>
        <fullName evidence="2">Putative membrane spanning protein</fullName>
    </submittedName>
</protein>
<proteinExistence type="predicted"/>
<evidence type="ECO:0000256" key="1">
    <source>
        <dbReference type="SAM" id="Phobius"/>
    </source>
</evidence>
<dbReference type="AlphaFoldDB" id="A0A089QEE9"/>
<dbReference type="RefSeq" id="WP_044005686.1">
    <property type="nucleotide sequence ID" value="NZ_CP007647.1"/>
</dbReference>
<dbReference type="Proteomes" id="UP000029488">
    <property type="component" value="Plasmid pMP1046A"/>
</dbReference>
<feature type="transmembrane region" description="Helical" evidence="1">
    <location>
        <begin position="109"/>
        <end position="131"/>
    </location>
</feature>
<sequence>MYIDFRKRFMFLVLSLLINATGHALTISTNLGSAVWTASAVNINNCFSINSLSLVIFLEGLAVNYLVSLIDKKRKISKFLLDLLFITPFSILVQYFTNCLEGLNLQHQLLLIRIVLDILGIVFISLATSLYQRTNIVLHPNDDFMQTIRFMFLHGDATKAQIIHFLVPLSIIVITTVISHAIWAVGIGTIISFFFQGSMIKWFDIHAFKHLKHYDI</sequence>
<organism evidence="2 3">
    <name type="scientific">Ligilactobacillus salivarius</name>
    <dbReference type="NCBI Taxonomy" id="1624"/>
    <lineage>
        <taxon>Bacteria</taxon>
        <taxon>Bacillati</taxon>
        <taxon>Bacillota</taxon>
        <taxon>Bacilli</taxon>
        <taxon>Lactobacillales</taxon>
        <taxon>Lactobacillaceae</taxon>
        <taxon>Ligilactobacillus</taxon>
    </lineage>
</organism>
<reference evidence="2 3" key="1">
    <citation type="journal article" date="2014" name="BMC Genomics">
        <title>Unusual genome complexity in Lactobacillus salivarius JCM1046.</title>
        <authorList>
            <person name="Raftis E.J."/>
            <person name="Forde B.M."/>
            <person name="Claesson M.J."/>
            <person name="O'Toole P.W."/>
        </authorList>
    </citation>
    <scope>NUCLEOTIDE SEQUENCE [LARGE SCALE GENOMIC DNA]</scope>
    <source>
        <strain evidence="2 3">JCM1046</strain>
        <plasmid evidence="2 3">pMP1046A</plasmid>
    </source>
</reference>